<dbReference type="InterPro" id="IPR001451">
    <property type="entry name" value="Hexapep"/>
</dbReference>
<dbReference type="PANTHER" id="PTHR43300">
    <property type="entry name" value="ACETYLTRANSFERASE"/>
    <property type="match status" value="1"/>
</dbReference>
<protein>
    <submittedName>
        <fullName evidence="2">Acetyltransferase (Isoleucine patch superfamily)</fullName>
    </submittedName>
</protein>
<dbReference type="EMBL" id="LNQE01000858">
    <property type="protein sequence ID" value="KUG24174.1"/>
    <property type="molecule type" value="Genomic_DNA"/>
</dbReference>
<dbReference type="InterPro" id="IPR020019">
    <property type="entry name" value="AcTrfase_PglD-like"/>
</dbReference>
<dbReference type="Pfam" id="PF00132">
    <property type="entry name" value="Hexapep"/>
    <property type="match status" value="1"/>
</dbReference>
<accession>A0A0W8FTX6</accession>
<evidence type="ECO:0000259" key="1">
    <source>
        <dbReference type="Pfam" id="PF17836"/>
    </source>
</evidence>
<reference evidence="2" key="1">
    <citation type="journal article" date="2015" name="Proc. Natl. Acad. Sci. U.S.A.">
        <title>Networks of energetic and metabolic interactions define dynamics in microbial communities.</title>
        <authorList>
            <person name="Embree M."/>
            <person name="Liu J.K."/>
            <person name="Al-Bassam M.M."/>
            <person name="Zengler K."/>
        </authorList>
    </citation>
    <scope>NUCLEOTIDE SEQUENCE</scope>
</reference>
<dbReference type="InterPro" id="IPR041561">
    <property type="entry name" value="PglD_N"/>
</dbReference>
<evidence type="ECO:0000313" key="2">
    <source>
        <dbReference type="EMBL" id="KUG24174.1"/>
    </source>
</evidence>
<dbReference type="Pfam" id="PF17836">
    <property type="entry name" value="PglD_N"/>
    <property type="match status" value="1"/>
</dbReference>
<dbReference type="InterPro" id="IPR050179">
    <property type="entry name" value="Trans_hexapeptide_repeat"/>
</dbReference>
<proteinExistence type="predicted"/>
<dbReference type="InterPro" id="IPR011004">
    <property type="entry name" value="Trimer_LpxA-like_sf"/>
</dbReference>
<name>A0A0W8FTX6_9ZZZZ</name>
<sequence>MENKKDLYIIGAGGFGREVLVWASLVAPEKRAWRIKAFLDSMPDVLDNYKCEVPIVGDPLSYDFKGEELLICAIGDPKTRLSLCRKVLNRGGIFTTFVHPRAIVSSSARIGPGCILATNVLISPGVCVDAFSVILGSSAIGVNAHFEQGVTVSAFSAIGEEAVLKEGVFLGSHAIIAPGTIVGAGAKIGARTFVKGNIPAGATYFGIPGQMIAGF</sequence>
<gene>
    <name evidence="2" type="ORF">ASZ90_006023</name>
</gene>
<dbReference type="Gene3D" id="2.160.10.10">
    <property type="entry name" value="Hexapeptide repeat proteins"/>
    <property type="match status" value="1"/>
</dbReference>
<feature type="domain" description="PglD N-terminal" evidence="1">
    <location>
        <begin position="7"/>
        <end position="86"/>
    </location>
</feature>
<comment type="caution">
    <text evidence="2">The sequence shown here is derived from an EMBL/GenBank/DDBJ whole genome shotgun (WGS) entry which is preliminary data.</text>
</comment>
<organism evidence="2">
    <name type="scientific">hydrocarbon metagenome</name>
    <dbReference type="NCBI Taxonomy" id="938273"/>
    <lineage>
        <taxon>unclassified sequences</taxon>
        <taxon>metagenomes</taxon>
        <taxon>ecological metagenomes</taxon>
    </lineage>
</organism>
<dbReference type="CDD" id="cd03360">
    <property type="entry name" value="LbH_AT_putative"/>
    <property type="match status" value="1"/>
</dbReference>
<keyword evidence="2" id="KW-0808">Transferase</keyword>
<dbReference type="AlphaFoldDB" id="A0A0W8FTX6"/>
<dbReference type="GO" id="GO:0016740">
    <property type="term" value="F:transferase activity"/>
    <property type="evidence" value="ECO:0007669"/>
    <property type="project" value="UniProtKB-KW"/>
</dbReference>
<dbReference type="Gene3D" id="3.40.50.20">
    <property type="match status" value="1"/>
</dbReference>
<dbReference type="SUPFAM" id="SSF51161">
    <property type="entry name" value="Trimeric LpxA-like enzymes"/>
    <property type="match status" value="1"/>
</dbReference>